<keyword evidence="3" id="KW-1185">Reference proteome</keyword>
<reference evidence="2" key="1">
    <citation type="journal article" date="2018" name="DNA Res.">
        <title>Multiple hybrid de novo genome assembly of finger millet, an orphan allotetraploid crop.</title>
        <authorList>
            <person name="Hatakeyama M."/>
            <person name="Aluri S."/>
            <person name="Balachadran M.T."/>
            <person name="Sivarajan S.R."/>
            <person name="Patrignani A."/>
            <person name="Gruter S."/>
            <person name="Poveda L."/>
            <person name="Shimizu-Inatsugi R."/>
            <person name="Baeten J."/>
            <person name="Francoijs K.J."/>
            <person name="Nataraja K.N."/>
            <person name="Reddy Y.A.N."/>
            <person name="Phadnis S."/>
            <person name="Ravikumar R.L."/>
            <person name="Schlapbach R."/>
            <person name="Sreeman S.M."/>
            <person name="Shimizu K.K."/>
        </authorList>
    </citation>
    <scope>NUCLEOTIDE SEQUENCE</scope>
</reference>
<protein>
    <recommendedName>
        <fullName evidence="1">KIB1-4 beta-propeller domain-containing protein</fullName>
    </recommendedName>
</protein>
<name>A0AAV5FCY4_ELECO</name>
<dbReference type="InterPro" id="IPR029071">
    <property type="entry name" value="Ubiquitin-like_domsf"/>
</dbReference>
<evidence type="ECO:0000313" key="2">
    <source>
        <dbReference type="EMBL" id="GJN32802.1"/>
    </source>
</evidence>
<organism evidence="2 3">
    <name type="scientific">Eleusine coracana subsp. coracana</name>
    <dbReference type="NCBI Taxonomy" id="191504"/>
    <lineage>
        <taxon>Eukaryota</taxon>
        <taxon>Viridiplantae</taxon>
        <taxon>Streptophyta</taxon>
        <taxon>Embryophyta</taxon>
        <taxon>Tracheophyta</taxon>
        <taxon>Spermatophyta</taxon>
        <taxon>Magnoliopsida</taxon>
        <taxon>Liliopsida</taxon>
        <taxon>Poales</taxon>
        <taxon>Poaceae</taxon>
        <taxon>PACMAD clade</taxon>
        <taxon>Chloridoideae</taxon>
        <taxon>Cynodonteae</taxon>
        <taxon>Eleusininae</taxon>
        <taxon>Eleusine</taxon>
    </lineage>
</organism>
<dbReference type="AlphaFoldDB" id="A0AAV5FCY4"/>
<sequence>MPETNLWRRRPCRTVDWANLTAGPAGLIAEHALANDVADYIRFRATCKAWRAVSPDPRAHEISDRRFHPRHWIVLPSTFNVNRKRCCMNVSTGERIHAGILDLRRHYLFGTTTEGFLVLCQMGTHIVQLLNPITGQVTDLPSAATLLEGQHCWSTADGARRLWLRSAGVSSDNTVALLYNFNGSLAVAKPGQETWTRLNLESNSRILAALPYAGRLYCVTAKNILVVESTSANGWGPRLDVVADYELGRRWLQKDHVYPVFDERGGLILVHHPHVPRDDQFNAYRAKLDTGDMEPPVSAEFSSSISPDTVYFRRNYYGLNQPHNVAFDLSSATRYVKNFDKKDITKTNLCGGDGGVSRALSAEHNIHLSSTVMMKARAQVKPELITLKVLDQQGRRVFHTMRTTDSLQALMNQYYMKARDTYGTGTFLFDGSIRVCGWRTPADLELEDGAMMFVPDLIDVYA</sequence>
<comment type="caution">
    <text evidence="2">The sequence shown here is derived from an EMBL/GenBank/DDBJ whole genome shotgun (WGS) entry which is preliminary data.</text>
</comment>
<dbReference type="Proteomes" id="UP001054889">
    <property type="component" value="Unassembled WGS sequence"/>
</dbReference>
<feature type="domain" description="KIB1-4 beta-propeller" evidence="1">
    <location>
        <begin position="102"/>
        <end position="290"/>
    </location>
</feature>
<evidence type="ECO:0000259" key="1">
    <source>
        <dbReference type="Pfam" id="PF03478"/>
    </source>
</evidence>
<proteinExistence type="predicted"/>
<gene>
    <name evidence="2" type="primary">gb21332</name>
    <name evidence="2" type="ORF">PR202_gb21332</name>
</gene>
<reference evidence="2" key="2">
    <citation type="submission" date="2021-12" db="EMBL/GenBank/DDBJ databases">
        <title>Resequencing data analysis of finger millet.</title>
        <authorList>
            <person name="Hatakeyama M."/>
            <person name="Aluri S."/>
            <person name="Balachadran M.T."/>
            <person name="Sivarajan S.R."/>
            <person name="Poveda L."/>
            <person name="Shimizu-Inatsugi R."/>
            <person name="Schlapbach R."/>
            <person name="Sreeman S.M."/>
            <person name="Shimizu K.K."/>
        </authorList>
    </citation>
    <scope>NUCLEOTIDE SEQUENCE</scope>
</reference>
<dbReference type="EMBL" id="BQKI01000084">
    <property type="protein sequence ID" value="GJN32802.1"/>
    <property type="molecule type" value="Genomic_DNA"/>
</dbReference>
<dbReference type="InterPro" id="IPR005174">
    <property type="entry name" value="KIB1-4_b-propeller"/>
</dbReference>
<dbReference type="CDD" id="cd01763">
    <property type="entry name" value="Ubl_SUMO_like"/>
    <property type="match status" value="1"/>
</dbReference>
<dbReference type="SUPFAM" id="SSF54236">
    <property type="entry name" value="Ubiquitin-like"/>
    <property type="match status" value="1"/>
</dbReference>
<dbReference type="Gene3D" id="3.10.20.90">
    <property type="entry name" value="Phosphatidylinositol 3-kinase Catalytic Subunit, Chain A, domain 1"/>
    <property type="match status" value="1"/>
</dbReference>
<evidence type="ECO:0000313" key="3">
    <source>
        <dbReference type="Proteomes" id="UP001054889"/>
    </source>
</evidence>
<dbReference type="Pfam" id="PF03478">
    <property type="entry name" value="Beta-prop_KIB1-4"/>
    <property type="match status" value="1"/>
</dbReference>
<dbReference type="PANTHER" id="PTHR33165">
    <property type="entry name" value="F-BOX DOMAIN CONTAINING PROTEIN-LIKE-RELATED"/>
    <property type="match status" value="1"/>
</dbReference>
<dbReference type="PANTHER" id="PTHR33165:SF63">
    <property type="entry name" value="OS03G0792300 PROTEIN"/>
    <property type="match status" value="1"/>
</dbReference>
<accession>A0AAV5FCY4</accession>